<dbReference type="InterPro" id="IPR000182">
    <property type="entry name" value="GNAT_dom"/>
</dbReference>
<keyword evidence="4" id="KW-0012">Acyltransferase</keyword>
<dbReference type="EMBL" id="BJYZ01000027">
    <property type="protein sequence ID" value="GEO41278.1"/>
    <property type="molecule type" value="Genomic_DNA"/>
</dbReference>
<dbReference type="OrthoDB" id="9793394at2"/>
<dbReference type="PANTHER" id="PTHR36449">
    <property type="entry name" value="ACETYLTRANSFERASE-RELATED"/>
    <property type="match status" value="1"/>
</dbReference>
<comment type="catalytic activity">
    <reaction evidence="5">
        <text>glycyl-tRNA(Gly) + acetyl-CoA = N-acetylglycyl-tRNA(Gly) + CoA + H(+)</text>
        <dbReference type="Rhea" id="RHEA:81867"/>
        <dbReference type="Rhea" id="RHEA-COMP:9683"/>
        <dbReference type="Rhea" id="RHEA-COMP:19766"/>
        <dbReference type="ChEBI" id="CHEBI:15378"/>
        <dbReference type="ChEBI" id="CHEBI:57287"/>
        <dbReference type="ChEBI" id="CHEBI:57288"/>
        <dbReference type="ChEBI" id="CHEBI:78522"/>
        <dbReference type="ChEBI" id="CHEBI:232036"/>
    </reaction>
</comment>
<organism evidence="7 8">
    <name type="scientific">Skermanella aerolata</name>
    <dbReference type="NCBI Taxonomy" id="393310"/>
    <lineage>
        <taxon>Bacteria</taxon>
        <taxon>Pseudomonadati</taxon>
        <taxon>Pseudomonadota</taxon>
        <taxon>Alphaproteobacteria</taxon>
        <taxon>Rhodospirillales</taxon>
        <taxon>Azospirillaceae</taxon>
        <taxon>Skermanella</taxon>
    </lineage>
</organism>
<dbReference type="PANTHER" id="PTHR36449:SF1">
    <property type="entry name" value="ACETYLTRANSFERASE"/>
    <property type="match status" value="1"/>
</dbReference>
<protein>
    <recommendedName>
        <fullName evidence="6">N-acetyltransferase domain-containing protein</fullName>
    </recommendedName>
</protein>
<dbReference type="RefSeq" id="WP_044431513.1">
    <property type="nucleotide sequence ID" value="NZ_BJYZ01000027.1"/>
</dbReference>
<dbReference type="Gene3D" id="3.40.630.30">
    <property type="match status" value="1"/>
</dbReference>
<evidence type="ECO:0000259" key="6">
    <source>
        <dbReference type="Pfam" id="PF13508"/>
    </source>
</evidence>
<keyword evidence="1" id="KW-0678">Repressor</keyword>
<evidence type="ECO:0000256" key="1">
    <source>
        <dbReference type="ARBA" id="ARBA00022491"/>
    </source>
</evidence>
<evidence type="ECO:0000256" key="3">
    <source>
        <dbReference type="ARBA" id="ARBA00022679"/>
    </source>
</evidence>
<dbReference type="SUPFAM" id="SSF55729">
    <property type="entry name" value="Acyl-CoA N-acyltransferases (Nat)"/>
    <property type="match status" value="1"/>
</dbReference>
<gene>
    <name evidence="7" type="ORF">SAE02_54260</name>
</gene>
<accession>A0A512DXS4</accession>
<name>A0A512DXS4_9PROT</name>
<evidence type="ECO:0000256" key="5">
    <source>
        <dbReference type="ARBA" id="ARBA00049880"/>
    </source>
</evidence>
<proteinExistence type="predicted"/>
<keyword evidence="2" id="KW-1277">Toxin-antitoxin system</keyword>
<dbReference type="Proteomes" id="UP000321523">
    <property type="component" value="Unassembled WGS sequence"/>
</dbReference>
<dbReference type="AlphaFoldDB" id="A0A512DXS4"/>
<feature type="domain" description="N-acetyltransferase" evidence="6">
    <location>
        <begin position="85"/>
        <end position="142"/>
    </location>
</feature>
<keyword evidence="3" id="KW-0808">Transferase</keyword>
<dbReference type="Pfam" id="PF13508">
    <property type="entry name" value="Acetyltransf_7"/>
    <property type="match status" value="1"/>
</dbReference>
<evidence type="ECO:0000256" key="4">
    <source>
        <dbReference type="ARBA" id="ARBA00023315"/>
    </source>
</evidence>
<dbReference type="GO" id="GO:0016747">
    <property type="term" value="F:acyltransferase activity, transferring groups other than amino-acyl groups"/>
    <property type="evidence" value="ECO:0007669"/>
    <property type="project" value="InterPro"/>
</dbReference>
<dbReference type="InterPro" id="IPR016181">
    <property type="entry name" value="Acyl_CoA_acyltransferase"/>
</dbReference>
<reference evidence="7 8" key="1">
    <citation type="submission" date="2019-07" db="EMBL/GenBank/DDBJ databases">
        <title>Whole genome shotgun sequence of Skermanella aerolata NBRC 106429.</title>
        <authorList>
            <person name="Hosoyama A."/>
            <person name="Uohara A."/>
            <person name="Ohji S."/>
            <person name="Ichikawa N."/>
        </authorList>
    </citation>
    <scope>NUCLEOTIDE SEQUENCE [LARGE SCALE GENOMIC DNA]</scope>
    <source>
        <strain evidence="7 8">NBRC 106429</strain>
    </source>
</reference>
<evidence type="ECO:0000313" key="7">
    <source>
        <dbReference type="EMBL" id="GEO41278.1"/>
    </source>
</evidence>
<comment type="caution">
    <text evidence="7">The sequence shown here is derived from an EMBL/GenBank/DDBJ whole genome shotgun (WGS) entry which is preliminary data.</text>
</comment>
<sequence>MRIDALNDGHDRTAFESGVEPLDRYIRTQASQDIRKRVASCFVLTDVSAAPLGYYTLAATSISLTDLPASLSKKLPRYPAVPATLMGRLAVASQHRGRRLGELLLLDAFSRALRAEIATYAFVVDAKDEAAAGFYRAYDFQPLTAEGRRMFIPMAEIAKLFA</sequence>
<evidence type="ECO:0000256" key="2">
    <source>
        <dbReference type="ARBA" id="ARBA00022649"/>
    </source>
</evidence>
<evidence type="ECO:0000313" key="8">
    <source>
        <dbReference type="Proteomes" id="UP000321523"/>
    </source>
</evidence>
<keyword evidence="8" id="KW-1185">Reference proteome</keyword>